<comment type="domain">
    <text evidence="8">Possesses an unusual extended V-shaped dimeric structure with each monomer consisting of three distinct domains arranged along a curved 'spinal' alpha-helix. The N-terminal catalytic domain specifically recognizes the glutamate moiety of the substrate. The second domain is the NADPH-binding domain, and the third C-terminal domain is responsible for dimerization.</text>
</comment>
<evidence type="ECO:0000259" key="14">
    <source>
        <dbReference type="Pfam" id="PF00745"/>
    </source>
</evidence>
<evidence type="ECO:0000256" key="9">
    <source>
        <dbReference type="PIRSR" id="PIRSR000445-1"/>
    </source>
</evidence>
<dbReference type="Pfam" id="PF01488">
    <property type="entry name" value="Shikimate_DH"/>
    <property type="match status" value="1"/>
</dbReference>
<dbReference type="EMBL" id="RXIF01000006">
    <property type="protein sequence ID" value="RZN64627.1"/>
    <property type="molecule type" value="Genomic_DNA"/>
</dbReference>
<dbReference type="InterPro" id="IPR036343">
    <property type="entry name" value="GluRdtase_N_sf"/>
</dbReference>
<dbReference type="PANTHER" id="PTHR43013">
    <property type="entry name" value="GLUTAMYL-TRNA REDUCTASE"/>
    <property type="match status" value="1"/>
</dbReference>
<evidence type="ECO:0000256" key="2">
    <source>
        <dbReference type="ARBA" id="ARBA00005916"/>
    </source>
</evidence>
<sequence length="397" mass="45207">MIALLSVSHKIAEIKDIEPLLYKEIDKAFDDFANADGFIILQTCHRFEIYLDHDDPSSILKDYADFRDIDKYELMEGNDVIEHLMRLTCGLDSIVLGENQILGQVKNAYLLSMAKNHLTERLKLIFERAIKAGKRARTESKINKGSVSIGSVAVKLAENILGDLDNKKMLVIGAGETATSVAKSLIGSRSNIIFIANRTFKHAQLLAEEVKGIAVKFEKKEKYIIDSDLVITATSAPHIILDYDTIASIINKRKKPLLLIDISNPRNVDERIASLPNVRLYNIDSLRNVCKTNLKKREEEIKKVETIIEEEIDRLYEEFKEREINDIIEKIYIDAEKIRIKEMNTALKMINSNGDIEKILNDMTRAIKNKILAKFTEKMRQISKDGDIDLIKVFAEV</sequence>
<dbReference type="Proteomes" id="UP000317158">
    <property type="component" value="Unassembled WGS sequence"/>
</dbReference>
<keyword evidence="4 8" id="KW-0521">NADP</keyword>
<comment type="function">
    <text evidence="8">Catalyzes the NADPH-dependent reduction of glutamyl-tRNA(Glu) to glutamate 1-semialdehyde (GSA).</text>
</comment>
<evidence type="ECO:0000256" key="7">
    <source>
        <dbReference type="ARBA" id="ARBA00047464"/>
    </source>
</evidence>
<evidence type="ECO:0000259" key="16">
    <source>
        <dbReference type="Pfam" id="PF05201"/>
    </source>
</evidence>
<dbReference type="SUPFAM" id="SSF51735">
    <property type="entry name" value="NAD(P)-binding Rossmann-fold domains"/>
    <property type="match status" value="1"/>
</dbReference>
<dbReference type="SUPFAM" id="SSF69075">
    <property type="entry name" value="Glutamyl tRNA-reductase dimerization domain"/>
    <property type="match status" value="1"/>
</dbReference>
<evidence type="ECO:0000256" key="4">
    <source>
        <dbReference type="ARBA" id="ARBA00022857"/>
    </source>
</evidence>
<dbReference type="InterPro" id="IPR036453">
    <property type="entry name" value="GluRdtase_dimer_dom_sf"/>
</dbReference>
<comment type="pathway">
    <text evidence="1 8 13">Porphyrin-containing compound metabolism; protoporphyrin-IX biosynthesis; 5-aminolevulinate from L-glutamyl-tRNA(Glu): step 1/2.</text>
</comment>
<evidence type="ECO:0000259" key="15">
    <source>
        <dbReference type="Pfam" id="PF01488"/>
    </source>
</evidence>
<feature type="domain" description="Glutamyl-tRNA reductase N-terminal" evidence="16">
    <location>
        <begin position="6"/>
        <end position="139"/>
    </location>
</feature>
<evidence type="ECO:0000256" key="11">
    <source>
        <dbReference type="PIRSR" id="PIRSR000445-3"/>
    </source>
</evidence>
<feature type="site" description="Important for activity" evidence="8 12">
    <location>
        <position position="83"/>
    </location>
</feature>
<dbReference type="Gene3D" id="3.30.460.30">
    <property type="entry name" value="Glutamyl-tRNA reductase, N-terminal domain"/>
    <property type="match status" value="1"/>
</dbReference>
<dbReference type="InterPro" id="IPR015896">
    <property type="entry name" value="4pyrrol_synth_GluRdtase_dimer"/>
</dbReference>
<evidence type="ECO:0000256" key="1">
    <source>
        <dbReference type="ARBA" id="ARBA00005059"/>
    </source>
</evidence>
<evidence type="ECO:0000256" key="6">
    <source>
        <dbReference type="ARBA" id="ARBA00023244"/>
    </source>
</evidence>
<dbReference type="Pfam" id="PF05201">
    <property type="entry name" value="GlutR_N"/>
    <property type="match status" value="1"/>
</dbReference>
<dbReference type="InterPro" id="IPR036291">
    <property type="entry name" value="NAD(P)-bd_dom_sf"/>
</dbReference>
<dbReference type="PANTHER" id="PTHR43013:SF1">
    <property type="entry name" value="GLUTAMYL-TRNA REDUCTASE"/>
    <property type="match status" value="1"/>
</dbReference>
<dbReference type="CDD" id="cd05213">
    <property type="entry name" value="NAD_bind_Glutamyl_tRNA_reduct"/>
    <property type="match status" value="1"/>
</dbReference>
<feature type="binding site" evidence="8 10">
    <location>
        <begin position="43"/>
        <end position="46"/>
    </location>
    <ligand>
        <name>substrate</name>
    </ligand>
</feature>
<dbReference type="Pfam" id="PF00745">
    <property type="entry name" value="GlutR_dimer"/>
    <property type="match status" value="1"/>
</dbReference>
<evidence type="ECO:0000256" key="8">
    <source>
        <dbReference type="HAMAP-Rule" id="MF_00087"/>
    </source>
</evidence>
<protein>
    <recommendedName>
        <fullName evidence="3 8">Glutamyl-tRNA reductase</fullName>
        <shortName evidence="8">GluTR</shortName>
        <ecNumber evidence="3 8">1.2.1.70</ecNumber>
    </recommendedName>
</protein>
<evidence type="ECO:0000313" key="18">
    <source>
        <dbReference type="Proteomes" id="UP000317158"/>
    </source>
</evidence>
<comment type="subunit">
    <text evidence="8">Homodimer.</text>
</comment>
<evidence type="ECO:0000256" key="12">
    <source>
        <dbReference type="PIRSR" id="PIRSR000445-4"/>
    </source>
</evidence>
<feature type="binding site" evidence="8 10">
    <location>
        <begin position="98"/>
        <end position="100"/>
    </location>
    <ligand>
        <name>substrate</name>
    </ligand>
</feature>
<evidence type="ECO:0000256" key="3">
    <source>
        <dbReference type="ARBA" id="ARBA00012970"/>
    </source>
</evidence>
<evidence type="ECO:0000256" key="13">
    <source>
        <dbReference type="RuleBase" id="RU000584"/>
    </source>
</evidence>
<feature type="binding site" evidence="8 11">
    <location>
        <begin position="173"/>
        <end position="178"/>
    </location>
    <ligand>
        <name>NADP(+)</name>
        <dbReference type="ChEBI" id="CHEBI:58349"/>
    </ligand>
</feature>
<accession>A0A520KS97</accession>
<reference evidence="17 18" key="1">
    <citation type="journal article" date="2019" name="Nat. Microbiol.">
        <title>Wide diversity of methane and short-chain alkane metabolisms in uncultured archaea.</title>
        <authorList>
            <person name="Borrel G."/>
            <person name="Adam P.S."/>
            <person name="McKay L.J."/>
            <person name="Chen L.X."/>
            <person name="Sierra-Garcia I.N."/>
            <person name="Sieber C.M."/>
            <person name="Letourneur Q."/>
            <person name="Ghozlane A."/>
            <person name="Andersen G.L."/>
            <person name="Li W.J."/>
            <person name="Hallam S.J."/>
            <person name="Muyzer G."/>
            <person name="de Oliveira V.M."/>
            <person name="Inskeep W.P."/>
            <person name="Banfield J.F."/>
            <person name="Gribaldo S."/>
        </authorList>
    </citation>
    <scope>NUCLEOTIDE SEQUENCE [LARGE SCALE GENOMIC DNA]</scope>
    <source>
        <strain evidence="17">NM1a</strain>
    </source>
</reference>
<evidence type="ECO:0000256" key="10">
    <source>
        <dbReference type="PIRSR" id="PIRSR000445-2"/>
    </source>
</evidence>
<feature type="domain" description="Tetrapyrrole biosynthesis glutamyl-tRNA reductase dimerisation" evidence="14">
    <location>
        <begin position="303"/>
        <end position="395"/>
    </location>
</feature>
<dbReference type="InterPro" id="IPR006151">
    <property type="entry name" value="Shikm_DH/Glu-tRNA_Rdtase"/>
</dbReference>
<dbReference type="UniPathway" id="UPA00251">
    <property type="reaction ID" value="UER00316"/>
</dbReference>
<evidence type="ECO:0000313" key="17">
    <source>
        <dbReference type="EMBL" id="RZN64627.1"/>
    </source>
</evidence>
<feature type="domain" description="Quinate/shikimate 5-dehydrogenase/glutamyl-tRNA reductase" evidence="15">
    <location>
        <begin position="155"/>
        <end position="289"/>
    </location>
</feature>
<dbReference type="HAMAP" id="MF_00087">
    <property type="entry name" value="Glu_tRNA_reductase"/>
    <property type="match status" value="1"/>
</dbReference>
<dbReference type="InterPro" id="IPR015895">
    <property type="entry name" value="4pyrrol_synth_GluRdtase_N"/>
</dbReference>
<dbReference type="AlphaFoldDB" id="A0A520KS97"/>
<name>A0A520KS97_METT2</name>
<keyword evidence="6 8" id="KW-0627">Porphyrin biosynthesis</keyword>
<gene>
    <name evidence="8" type="primary">hemA</name>
    <name evidence="17" type="ORF">EF806_04665</name>
</gene>
<dbReference type="GO" id="GO:0050661">
    <property type="term" value="F:NADP binding"/>
    <property type="evidence" value="ECO:0007669"/>
    <property type="project" value="InterPro"/>
</dbReference>
<dbReference type="PIRSF" id="PIRSF000445">
    <property type="entry name" value="4pyrrol_synth_GluRdtase"/>
    <property type="match status" value="1"/>
</dbReference>
<dbReference type="FunFam" id="3.40.50.720:FF:000031">
    <property type="entry name" value="Glutamyl-tRNA reductase"/>
    <property type="match status" value="1"/>
</dbReference>
<comment type="miscellaneous">
    <text evidence="8">During catalysis, the active site Cys acts as a nucleophile attacking the alpha-carbonyl group of tRNA-bound glutamate with the formation of a thioester intermediate between enzyme and glutamate, and the concomitant release of tRNA(Glu). The thioester intermediate is finally reduced by direct hydride transfer from NADPH, to form the product GSA.</text>
</comment>
<dbReference type="SUPFAM" id="SSF69742">
    <property type="entry name" value="Glutamyl tRNA-reductase catalytic, N-terminal domain"/>
    <property type="match status" value="1"/>
</dbReference>
<feature type="active site" description="Nucleophile" evidence="8 9">
    <location>
        <position position="44"/>
    </location>
</feature>
<dbReference type="NCBIfam" id="TIGR01035">
    <property type="entry name" value="hemA"/>
    <property type="match status" value="1"/>
</dbReference>
<feature type="binding site" evidence="8 10">
    <location>
        <position position="93"/>
    </location>
    <ligand>
        <name>substrate</name>
    </ligand>
</feature>
<evidence type="ECO:0000256" key="5">
    <source>
        <dbReference type="ARBA" id="ARBA00023002"/>
    </source>
</evidence>
<keyword evidence="5 8" id="KW-0560">Oxidoreductase</keyword>
<dbReference type="InterPro" id="IPR018214">
    <property type="entry name" value="GluRdtase_CS"/>
</dbReference>
<organism evidence="17 18">
    <name type="scientific">Methanoliparum thermophilum</name>
    <dbReference type="NCBI Taxonomy" id="2491083"/>
    <lineage>
        <taxon>Archaea</taxon>
        <taxon>Methanobacteriati</taxon>
        <taxon>Methanobacteriota</taxon>
        <taxon>Candidatus Methanoliparia</taxon>
        <taxon>Candidatus Methanoliparales</taxon>
        <taxon>Candidatus Methanoliparaceae</taxon>
        <taxon>Candidatus Methanoliparum</taxon>
    </lineage>
</organism>
<comment type="caution">
    <text evidence="17">The sequence shown here is derived from an EMBL/GenBank/DDBJ whole genome shotgun (WGS) entry which is preliminary data.</text>
</comment>
<dbReference type="GO" id="GO:0019353">
    <property type="term" value="P:protoporphyrinogen IX biosynthetic process from glutamate"/>
    <property type="evidence" value="ECO:0007669"/>
    <property type="project" value="TreeGrafter"/>
</dbReference>
<comment type="similarity">
    <text evidence="2 8 13">Belongs to the glutamyl-tRNA reductase family.</text>
</comment>
<dbReference type="Gene3D" id="3.40.50.720">
    <property type="entry name" value="NAD(P)-binding Rossmann-like Domain"/>
    <property type="match status" value="1"/>
</dbReference>
<dbReference type="GO" id="GO:0008883">
    <property type="term" value="F:glutamyl-tRNA reductase activity"/>
    <property type="evidence" value="ECO:0007669"/>
    <property type="project" value="UniProtKB-UniRule"/>
</dbReference>
<feature type="binding site" evidence="8 10">
    <location>
        <position position="104"/>
    </location>
    <ligand>
        <name>substrate</name>
    </ligand>
</feature>
<dbReference type="InterPro" id="IPR000343">
    <property type="entry name" value="4pyrrol_synth_GluRdtase"/>
</dbReference>
<proteinExistence type="inferred from homology"/>
<dbReference type="PROSITE" id="PS00747">
    <property type="entry name" value="GLUTR"/>
    <property type="match status" value="1"/>
</dbReference>
<dbReference type="EC" id="1.2.1.70" evidence="3 8"/>
<comment type="catalytic activity">
    <reaction evidence="7 8 13">
        <text>(S)-4-amino-5-oxopentanoate + tRNA(Glu) + NADP(+) = L-glutamyl-tRNA(Glu) + NADPH + H(+)</text>
        <dbReference type="Rhea" id="RHEA:12344"/>
        <dbReference type="Rhea" id="RHEA-COMP:9663"/>
        <dbReference type="Rhea" id="RHEA-COMP:9680"/>
        <dbReference type="ChEBI" id="CHEBI:15378"/>
        <dbReference type="ChEBI" id="CHEBI:57501"/>
        <dbReference type="ChEBI" id="CHEBI:57783"/>
        <dbReference type="ChEBI" id="CHEBI:58349"/>
        <dbReference type="ChEBI" id="CHEBI:78442"/>
        <dbReference type="ChEBI" id="CHEBI:78520"/>
        <dbReference type="EC" id="1.2.1.70"/>
    </reaction>
</comment>